<dbReference type="AlphaFoldDB" id="A0A7J6L6I7"/>
<dbReference type="InterPro" id="IPR036938">
    <property type="entry name" value="PAP2/HPO_sf"/>
</dbReference>
<keyword evidence="2" id="KW-1133">Transmembrane helix</keyword>
<sequence>MARSDTLQTVTLRNSPDKSLIESPKKDLGSMEVEAPPTAAAESSSNALAKFDQYISATYIHSLKLGVLDYIVAIPALICSTYVVPFLAVIITVKMGTQRGLEYTTCVVLCVAVSLTLKKVFKRVRPTYPSAPREVNLRWMESNFSFPSGDSVQAGALATFLAFCDNTPKAYALVPCVMFARVYFGFHWIGDTVFGAFLGVLITATLLPTLSNALAVIHN</sequence>
<evidence type="ECO:0000256" key="2">
    <source>
        <dbReference type="SAM" id="Phobius"/>
    </source>
</evidence>
<dbReference type="SMART" id="SM00014">
    <property type="entry name" value="acidPPc"/>
    <property type="match status" value="1"/>
</dbReference>
<evidence type="ECO:0000313" key="5">
    <source>
        <dbReference type="Proteomes" id="UP000591131"/>
    </source>
</evidence>
<feature type="transmembrane region" description="Helical" evidence="2">
    <location>
        <begin position="196"/>
        <end position="217"/>
    </location>
</feature>
<reference evidence="4 5" key="1">
    <citation type="submission" date="2020-04" db="EMBL/GenBank/DDBJ databases">
        <title>Perkinsus chesapeaki whole genome sequence.</title>
        <authorList>
            <person name="Bogema D.R."/>
        </authorList>
    </citation>
    <scope>NUCLEOTIDE SEQUENCE [LARGE SCALE GENOMIC DNA]</scope>
    <source>
        <strain evidence="4">ATCC PRA-425</strain>
    </source>
</reference>
<gene>
    <name evidence="4" type="ORF">FOL47_009772</name>
</gene>
<protein>
    <recommendedName>
        <fullName evidence="3">Phosphatidic acid phosphatase type 2/haloperoxidase domain-containing protein</fullName>
    </recommendedName>
</protein>
<evidence type="ECO:0000313" key="4">
    <source>
        <dbReference type="EMBL" id="KAF4654797.1"/>
    </source>
</evidence>
<dbReference type="SUPFAM" id="SSF48317">
    <property type="entry name" value="Acid phosphatase/Vanadium-dependent haloperoxidase"/>
    <property type="match status" value="1"/>
</dbReference>
<dbReference type="Proteomes" id="UP000591131">
    <property type="component" value="Unassembled WGS sequence"/>
</dbReference>
<feature type="transmembrane region" description="Helical" evidence="2">
    <location>
        <begin position="170"/>
        <end position="190"/>
    </location>
</feature>
<dbReference type="GO" id="GO:0042392">
    <property type="term" value="F:sphingosine-1-phosphate phosphatase activity"/>
    <property type="evidence" value="ECO:0007669"/>
    <property type="project" value="TreeGrafter"/>
</dbReference>
<feature type="transmembrane region" description="Helical" evidence="2">
    <location>
        <begin position="70"/>
        <end position="93"/>
    </location>
</feature>
<keyword evidence="2" id="KW-0812">Transmembrane</keyword>
<dbReference type="EMBL" id="JAAPAO010000703">
    <property type="protein sequence ID" value="KAF4654797.1"/>
    <property type="molecule type" value="Genomic_DNA"/>
</dbReference>
<feature type="domain" description="Phosphatidic acid phosphatase type 2/haloperoxidase" evidence="3">
    <location>
        <begin position="103"/>
        <end position="207"/>
    </location>
</feature>
<dbReference type="InterPro" id="IPR000326">
    <property type="entry name" value="PAP2/HPO"/>
</dbReference>
<feature type="region of interest" description="Disordered" evidence="1">
    <location>
        <begin position="14"/>
        <end position="38"/>
    </location>
</feature>
<name>A0A7J6L6I7_PERCH</name>
<feature type="compositionally biased region" description="Basic and acidic residues" evidence="1">
    <location>
        <begin position="15"/>
        <end position="29"/>
    </location>
</feature>
<dbReference type="CDD" id="cd01610">
    <property type="entry name" value="PAP2_like"/>
    <property type="match status" value="1"/>
</dbReference>
<evidence type="ECO:0000256" key="1">
    <source>
        <dbReference type="SAM" id="MobiDB-lite"/>
    </source>
</evidence>
<dbReference type="PANTHER" id="PTHR14969:SF13">
    <property type="entry name" value="AT30094P"/>
    <property type="match status" value="1"/>
</dbReference>
<keyword evidence="5" id="KW-1185">Reference proteome</keyword>
<organism evidence="4 5">
    <name type="scientific">Perkinsus chesapeaki</name>
    <name type="common">Clam parasite</name>
    <name type="synonym">Perkinsus andrewsi</name>
    <dbReference type="NCBI Taxonomy" id="330153"/>
    <lineage>
        <taxon>Eukaryota</taxon>
        <taxon>Sar</taxon>
        <taxon>Alveolata</taxon>
        <taxon>Perkinsozoa</taxon>
        <taxon>Perkinsea</taxon>
        <taxon>Perkinsida</taxon>
        <taxon>Perkinsidae</taxon>
        <taxon>Perkinsus</taxon>
    </lineage>
</organism>
<accession>A0A7J6L6I7</accession>
<proteinExistence type="predicted"/>
<keyword evidence="2" id="KW-0472">Membrane</keyword>
<dbReference type="PANTHER" id="PTHR14969">
    <property type="entry name" value="SPHINGOSINE-1-PHOSPHATE PHOSPHOHYDROLASE"/>
    <property type="match status" value="1"/>
</dbReference>
<comment type="caution">
    <text evidence="4">The sequence shown here is derived from an EMBL/GenBank/DDBJ whole genome shotgun (WGS) entry which is preliminary data.</text>
</comment>
<dbReference type="OrthoDB" id="10266771at2759"/>
<evidence type="ECO:0000259" key="3">
    <source>
        <dbReference type="SMART" id="SM00014"/>
    </source>
</evidence>
<dbReference type="Gene3D" id="1.20.144.10">
    <property type="entry name" value="Phosphatidic acid phosphatase type 2/haloperoxidase"/>
    <property type="match status" value="1"/>
</dbReference>
<dbReference type="Pfam" id="PF01569">
    <property type="entry name" value="PAP2"/>
    <property type="match status" value="1"/>
</dbReference>